<keyword evidence="1" id="KW-0472">Membrane</keyword>
<dbReference type="OrthoDB" id="4472872at2759"/>
<evidence type="ECO:0000259" key="2">
    <source>
        <dbReference type="Pfam" id="PF18142"/>
    </source>
</evidence>
<feature type="transmembrane region" description="Helical" evidence="1">
    <location>
        <begin position="60"/>
        <end position="85"/>
    </location>
</feature>
<sequence length="191" mass="21079">TLIPADDKLTTFRLMVGIQSTSSLGGVAGPFEFAGRSAPNIGIYNRVVQRERKSKQGYKFASLLINGCLGLQIVVAASLTAMGAANSDSKAVTAFGAINTIIAGMLTYLKGSGLPNRLRYYENEWKKIREYIEQREREFTRPDCDLDVLQTVETIENMYEEVKADIQTNTPDNFVSVGDVRNRKSPTHPAP</sequence>
<feature type="transmembrane region" description="Helical" evidence="1">
    <location>
        <begin position="91"/>
        <end position="109"/>
    </location>
</feature>
<comment type="caution">
    <text evidence="3">The sequence shown here is derived from an EMBL/GenBank/DDBJ whole genome shotgun (WGS) entry which is preliminary data.</text>
</comment>
<evidence type="ECO:0000256" key="1">
    <source>
        <dbReference type="SAM" id="Phobius"/>
    </source>
</evidence>
<dbReference type="EMBL" id="MU006092">
    <property type="protein sequence ID" value="KAF2841042.1"/>
    <property type="molecule type" value="Genomic_DNA"/>
</dbReference>
<protein>
    <recommendedName>
        <fullName evidence="2">SMODS and SLOG-associating 2TM effector domain-containing protein</fullName>
    </recommendedName>
</protein>
<dbReference type="InterPro" id="IPR041622">
    <property type="entry name" value="SLATT_fungi"/>
</dbReference>
<feature type="non-terminal residue" evidence="3">
    <location>
        <position position="1"/>
    </location>
</feature>
<feature type="non-terminal residue" evidence="3">
    <location>
        <position position="191"/>
    </location>
</feature>
<dbReference type="NCBIfam" id="NF033635">
    <property type="entry name" value="SLATT_fungal"/>
    <property type="match status" value="1"/>
</dbReference>
<dbReference type="PANTHER" id="PTHR38793:SF3">
    <property type="entry name" value="SMODS AND SLOG-ASSOCIATING 2TM EFFECTOR DOMAIN-CONTAINING PROTEIN"/>
    <property type="match status" value="1"/>
</dbReference>
<organism evidence="3 4">
    <name type="scientific">Patellaria atrata CBS 101060</name>
    <dbReference type="NCBI Taxonomy" id="1346257"/>
    <lineage>
        <taxon>Eukaryota</taxon>
        <taxon>Fungi</taxon>
        <taxon>Dikarya</taxon>
        <taxon>Ascomycota</taxon>
        <taxon>Pezizomycotina</taxon>
        <taxon>Dothideomycetes</taxon>
        <taxon>Dothideomycetes incertae sedis</taxon>
        <taxon>Patellariales</taxon>
        <taxon>Patellariaceae</taxon>
        <taxon>Patellaria</taxon>
    </lineage>
</organism>
<proteinExistence type="predicted"/>
<dbReference type="Proteomes" id="UP000799429">
    <property type="component" value="Unassembled WGS sequence"/>
</dbReference>
<keyword evidence="4" id="KW-1185">Reference proteome</keyword>
<name>A0A9P4SFW1_9PEZI</name>
<gene>
    <name evidence="3" type="ORF">M501DRAFT_902223</name>
</gene>
<keyword evidence="1" id="KW-1133">Transmembrane helix</keyword>
<dbReference type="AlphaFoldDB" id="A0A9P4SFW1"/>
<accession>A0A9P4SFW1</accession>
<evidence type="ECO:0000313" key="4">
    <source>
        <dbReference type="Proteomes" id="UP000799429"/>
    </source>
</evidence>
<evidence type="ECO:0000313" key="3">
    <source>
        <dbReference type="EMBL" id="KAF2841042.1"/>
    </source>
</evidence>
<feature type="domain" description="SMODS and SLOG-associating 2TM effector" evidence="2">
    <location>
        <begin position="46"/>
        <end position="165"/>
    </location>
</feature>
<reference evidence="3" key="1">
    <citation type="journal article" date="2020" name="Stud. Mycol.">
        <title>101 Dothideomycetes genomes: a test case for predicting lifestyles and emergence of pathogens.</title>
        <authorList>
            <person name="Haridas S."/>
            <person name="Albert R."/>
            <person name="Binder M."/>
            <person name="Bloem J."/>
            <person name="Labutti K."/>
            <person name="Salamov A."/>
            <person name="Andreopoulos B."/>
            <person name="Baker S."/>
            <person name="Barry K."/>
            <person name="Bills G."/>
            <person name="Bluhm B."/>
            <person name="Cannon C."/>
            <person name="Castanera R."/>
            <person name="Culley D."/>
            <person name="Daum C."/>
            <person name="Ezra D."/>
            <person name="Gonzalez J."/>
            <person name="Henrissat B."/>
            <person name="Kuo A."/>
            <person name="Liang C."/>
            <person name="Lipzen A."/>
            <person name="Lutzoni F."/>
            <person name="Magnuson J."/>
            <person name="Mondo S."/>
            <person name="Nolan M."/>
            <person name="Ohm R."/>
            <person name="Pangilinan J."/>
            <person name="Park H.-J."/>
            <person name="Ramirez L."/>
            <person name="Alfaro M."/>
            <person name="Sun H."/>
            <person name="Tritt A."/>
            <person name="Yoshinaga Y."/>
            <person name="Zwiers L.-H."/>
            <person name="Turgeon B."/>
            <person name="Goodwin S."/>
            <person name="Spatafora J."/>
            <person name="Crous P."/>
            <person name="Grigoriev I."/>
        </authorList>
    </citation>
    <scope>NUCLEOTIDE SEQUENCE</scope>
    <source>
        <strain evidence="3">CBS 101060</strain>
    </source>
</reference>
<dbReference type="Pfam" id="PF18142">
    <property type="entry name" value="SLATT_fungal"/>
    <property type="match status" value="1"/>
</dbReference>
<keyword evidence="1" id="KW-0812">Transmembrane</keyword>
<dbReference type="PANTHER" id="PTHR38793">
    <property type="entry name" value="SLATT_FUNGAL DOMAIN-CONTAINING PROTEIN-RELATED"/>
    <property type="match status" value="1"/>
</dbReference>